<accession>A0A8J9ZL52</accession>
<dbReference type="AlphaFoldDB" id="A0A8J9ZL52"/>
<sequence length="93" mass="10063">MHLRLCLQIPQTHFAVTPAPALGALARTIPQSSLPTPLGRTALQAWIAVRLPILWRMATSQVTAEVAPSLPPASVRWKTVPESVSSVVKETFV</sequence>
<proteinExistence type="predicted"/>
<protein>
    <submittedName>
        <fullName evidence="1">Hypp1840 protein</fullName>
    </submittedName>
</protein>
<organism evidence="1 2">
    <name type="scientific">Branchiostoma lanceolatum</name>
    <name type="common">Common lancelet</name>
    <name type="synonym">Amphioxus lanceolatum</name>
    <dbReference type="NCBI Taxonomy" id="7740"/>
    <lineage>
        <taxon>Eukaryota</taxon>
        <taxon>Metazoa</taxon>
        <taxon>Chordata</taxon>
        <taxon>Cephalochordata</taxon>
        <taxon>Leptocardii</taxon>
        <taxon>Amphioxiformes</taxon>
        <taxon>Branchiostomatidae</taxon>
        <taxon>Branchiostoma</taxon>
    </lineage>
</organism>
<keyword evidence="2" id="KW-1185">Reference proteome</keyword>
<reference evidence="1" key="1">
    <citation type="submission" date="2022-01" db="EMBL/GenBank/DDBJ databases">
        <authorList>
            <person name="Braso-Vives M."/>
        </authorList>
    </citation>
    <scope>NUCLEOTIDE SEQUENCE</scope>
</reference>
<evidence type="ECO:0000313" key="1">
    <source>
        <dbReference type="EMBL" id="CAH1257483.1"/>
    </source>
</evidence>
<name>A0A8J9ZL52_BRALA</name>
<evidence type="ECO:0000313" key="2">
    <source>
        <dbReference type="Proteomes" id="UP000838412"/>
    </source>
</evidence>
<dbReference type="Proteomes" id="UP000838412">
    <property type="component" value="Chromosome 3"/>
</dbReference>
<gene>
    <name evidence="1" type="primary">Hypp1840</name>
    <name evidence="1" type="ORF">BLAG_LOCUS15382</name>
</gene>
<dbReference type="EMBL" id="OV696688">
    <property type="protein sequence ID" value="CAH1257483.1"/>
    <property type="molecule type" value="Genomic_DNA"/>
</dbReference>